<evidence type="ECO:0000313" key="1">
    <source>
        <dbReference type="EMBL" id="GCL62558.1"/>
    </source>
</evidence>
<protein>
    <recommendedName>
        <fullName evidence="3">DUF2191 domain-containing protein</fullName>
    </recommendedName>
</protein>
<reference evidence="2" key="1">
    <citation type="submission" date="2019-03" db="EMBL/GenBank/DDBJ databases">
        <title>Aquabacterium pictum sp.nov., the first bacteriochlorophyll a-containing freshwater bacterium in the genus Aquabacterium of the class Betaproteobacteria.</title>
        <authorList>
            <person name="Hirose S."/>
            <person name="Tank M."/>
            <person name="Hara E."/>
            <person name="Tamaki H."/>
            <person name="Takaichi S."/>
            <person name="Haruta S."/>
            <person name="Hanada S."/>
        </authorList>
    </citation>
    <scope>NUCLEOTIDE SEQUENCE [LARGE SCALE GENOMIC DNA]</scope>
    <source>
        <strain evidence="2">W35</strain>
    </source>
</reference>
<dbReference type="Pfam" id="PF09957">
    <property type="entry name" value="VapB_antitoxin"/>
    <property type="match status" value="1"/>
</dbReference>
<comment type="caution">
    <text evidence="1">The sequence shown here is derived from an EMBL/GenBank/DDBJ whole genome shotgun (WGS) entry which is preliminary data.</text>
</comment>
<dbReference type="Proteomes" id="UP000301751">
    <property type="component" value="Unassembled WGS sequence"/>
</dbReference>
<keyword evidence="2" id="KW-1185">Reference proteome</keyword>
<dbReference type="InterPro" id="IPR019239">
    <property type="entry name" value="VapB_antitoxin"/>
</dbReference>
<accession>A0A480AUW1</accession>
<name>A0A480AUW1_9BURK</name>
<organism evidence="1 2">
    <name type="scientific">Pseudaquabacterium pictum</name>
    <dbReference type="NCBI Taxonomy" id="2315236"/>
    <lineage>
        <taxon>Bacteria</taxon>
        <taxon>Pseudomonadati</taxon>
        <taxon>Pseudomonadota</taxon>
        <taxon>Betaproteobacteria</taxon>
        <taxon>Burkholderiales</taxon>
        <taxon>Sphaerotilaceae</taxon>
        <taxon>Pseudaquabacterium</taxon>
    </lineage>
</organism>
<sequence>MATNLALDQDLLERAFLLSGEATKKAAVTRALQEFIARREQKRVAELFGKLDWDASFDYKAERSREP</sequence>
<evidence type="ECO:0000313" key="2">
    <source>
        <dbReference type="Proteomes" id="UP000301751"/>
    </source>
</evidence>
<dbReference type="EMBL" id="BJCL01000003">
    <property type="protein sequence ID" value="GCL62558.1"/>
    <property type="molecule type" value="Genomic_DNA"/>
</dbReference>
<dbReference type="RefSeq" id="WP_137732306.1">
    <property type="nucleotide sequence ID" value="NZ_BJCL01000003.1"/>
</dbReference>
<dbReference type="OrthoDB" id="9805830at2"/>
<evidence type="ECO:0008006" key="3">
    <source>
        <dbReference type="Google" id="ProtNLM"/>
    </source>
</evidence>
<proteinExistence type="predicted"/>
<dbReference type="AlphaFoldDB" id="A0A480AUW1"/>
<gene>
    <name evidence="1" type="ORF">AQPW35_16390</name>
</gene>